<evidence type="ECO:0000313" key="1">
    <source>
        <dbReference type="EMBL" id="GLA46700.1"/>
    </source>
</evidence>
<dbReference type="AlphaFoldDB" id="A0A9W5ZUQ4"/>
<reference evidence="1" key="1">
    <citation type="submission" date="2022-07" db="EMBL/GenBank/DDBJ databases">
        <title>Taxonomy of Aspergillus series Nigri: significant species reduction supported by multi-species coalescent approaches.</title>
        <authorList>
            <person name="Bian C."/>
            <person name="Kusuya Y."/>
            <person name="Sklenar F."/>
            <person name="D'hooge E."/>
            <person name="Yaguchi T."/>
            <person name="Takahashi H."/>
            <person name="Hubka V."/>
        </authorList>
    </citation>
    <scope>NUCLEOTIDE SEQUENCE</scope>
    <source>
        <strain evidence="1">IFM 63604</strain>
    </source>
</reference>
<organism evidence="1 2">
    <name type="scientific">Aspergillus niger</name>
    <dbReference type="NCBI Taxonomy" id="5061"/>
    <lineage>
        <taxon>Eukaryota</taxon>
        <taxon>Fungi</taxon>
        <taxon>Dikarya</taxon>
        <taxon>Ascomycota</taxon>
        <taxon>Pezizomycotina</taxon>
        <taxon>Eurotiomycetes</taxon>
        <taxon>Eurotiomycetidae</taxon>
        <taxon>Eurotiales</taxon>
        <taxon>Aspergillaceae</taxon>
        <taxon>Aspergillus</taxon>
        <taxon>Aspergillus subgen. Circumdati</taxon>
    </lineage>
</organism>
<gene>
    <name evidence="1" type="ORF">AnigIFM63604_011301</name>
</gene>
<protein>
    <submittedName>
        <fullName evidence="1">Uncharacterized protein</fullName>
    </submittedName>
</protein>
<comment type="caution">
    <text evidence="1">The sequence shown here is derived from an EMBL/GenBank/DDBJ whole genome shotgun (WGS) entry which is preliminary data.</text>
</comment>
<name>A0A9W5ZUQ4_ASPNG</name>
<sequence>MAVEQKASRPVRVMSSDMLNGASKQRLGDLDRVTALLPGSLAGIMAEGTGMIKDYLTQD</sequence>
<dbReference type="Proteomes" id="UP001144191">
    <property type="component" value="Unassembled WGS sequence"/>
</dbReference>
<evidence type="ECO:0000313" key="2">
    <source>
        <dbReference type="Proteomes" id="UP001144191"/>
    </source>
</evidence>
<accession>A0A9W5ZUQ4</accession>
<proteinExistence type="predicted"/>
<dbReference type="EMBL" id="BRPB01000009">
    <property type="protein sequence ID" value="GLA46700.1"/>
    <property type="molecule type" value="Genomic_DNA"/>
</dbReference>